<accession>W2P3P6</accession>
<feature type="compositionally biased region" description="Basic residues" evidence="1">
    <location>
        <begin position="29"/>
        <end position="42"/>
    </location>
</feature>
<evidence type="ECO:0000313" key="2">
    <source>
        <dbReference type="EMBL" id="ETM55295.1"/>
    </source>
</evidence>
<feature type="region of interest" description="Disordered" evidence="1">
    <location>
        <begin position="21"/>
        <end position="56"/>
    </location>
</feature>
<dbReference type="AlphaFoldDB" id="W2P3P6"/>
<organism evidence="2">
    <name type="scientific">Phytophthora nicotianae</name>
    <name type="common">Potato buckeye rot agent</name>
    <name type="synonym">Phytophthora parasitica</name>
    <dbReference type="NCBI Taxonomy" id="4792"/>
    <lineage>
        <taxon>Eukaryota</taxon>
        <taxon>Sar</taxon>
        <taxon>Stramenopiles</taxon>
        <taxon>Oomycota</taxon>
        <taxon>Peronosporomycetes</taxon>
        <taxon>Peronosporales</taxon>
        <taxon>Peronosporaceae</taxon>
        <taxon>Phytophthora</taxon>
    </lineage>
</organism>
<reference evidence="2" key="1">
    <citation type="submission" date="2013-11" db="EMBL/GenBank/DDBJ databases">
        <title>The Genome Sequence of Phytophthora parasitica IAC_01/95.</title>
        <authorList>
            <consortium name="The Broad Institute Genomics Platform"/>
            <person name="Russ C."/>
            <person name="Tyler B."/>
            <person name="Panabieres F."/>
            <person name="Shan W."/>
            <person name="Tripathy S."/>
            <person name="Grunwald N."/>
            <person name="Machado M."/>
            <person name="Johnson C.S."/>
            <person name="Arredondo F."/>
            <person name="Hong C."/>
            <person name="Coffey M."/>
            <person name="Young S.K."/>
            <person name="Zeng Q."/>
            <person name="Gargeya S."/>
            <person name="Fitzgerald M."/>
            <person name="Abouelleil A."/>
            <person name="Alvarado L."/>
            <person name="Chapman S.B."/>
            <person name="Gainer-Dewar J."/>
            <person name="Goldberg J."/>
            <person name="Griggs A."/>
            <person name="Gujja S."/>
            <person name="Hansen M."/>
            <person name="Howarth C."/>
            <person name="Imamovic A."/>
            <person name="Ireland A."/>
            <person name="Larimer J."/>
            <person name="McCowan C."/>
            <person name="Murphy C."/>
            <person name="Pearson M."/>
            <person name="Poon T.W."/>
            <person name="Priest M."/>
            <person name="Roberts A."/>
            <person name="Saif S."/>
            <person name="Shea T."/>
            <person name="Sykes S."/>
            <person name="Wortman J."/>
            <person name="Nusbaum C."/>
            <person name="Birren B."/>
        </authorList>
    </citation>
    <scope>NUCLEOTIDE SEQUENCE [LARGE SCALE GENOMIC DNA]</scope>
    <source>
        <strain evidence="2">IAC_01/95</strain>
    </source>
</reference>
<sequence>MTILNHLKRWIPGTKANGLNKYRREAVRRQRKRDKSKAKRNRMREDIIAAGGLPNF</sequence>
<dbReference type="EMBL" id="KI690750">
    <property type="protein sequence ID" value="ETM55295.1"/>
    <property type="molecule type" value="Genomic_DNA"/>
</dbReference>
<gene>
    <name evidence="2" type="ORF">L914_01467</name>
</gene>
<proteinExistence type="predicted"/>
<name>W2P3P6_PHYNI</name>
<evidence type="ECO:0000256" key="1">
    <source>
        <dbReference type="SAM" id="MobiDB-lite"/>
    </source>
</evidence>
<protein>
    <submittedName>
        <fullName evidence="2">Uncharacterized protein</fullName>
    </submittedName>
</protein>
<dbReference type="Proteomes" id="UP000054532">
    <property type="component" value="Unassembled WGS sequence"/>
</dbReference>